<accession>A0A0F5HUU3</accession>
<reference evidence="3" key="1">
    <citation type="submission" date="2015-02" db="EMBL/GenBank/DDBJ databases">
        <title>Genome Assembly of Bacillaceae bacterium MTCC 8252.</title>
        <authorList>
            <person name="Verma A."/>
            <person name="Khatri I."/>
            <person name="Mual P."/>
            <person name="Subramanian S."/>
            <person name="Krishnamurthi S."/>
        </authorList>
    </citation>
    <scope>NUCLEOTIDE SEQUENCE [LARGE SCALE GENOMIC DNA]</scope>
    <source>
        <strain evidence="3">MTCC 8252</strain>
    </source>
</reference>
<keyword evidence="4" id="KW-1185">Reference proteome</keyword>
<evidence type="ECO:0000313" key="4">
    <source>
        <dbReference type="Proteomes" id="UP000031563"/>
    </source>
</evidence>
<evidence type="ECO:0000313" key="3">
    <source>
        <dbReference type="EMBL" id="KKB40178.1"/>
    </source>
</evidence>
<dbReference type="PANTHER" id="PTHR40070">
    <property type="entry name" value="UPF0478 PROTEIN YTXG"/>
    <property type="match status" value="1"/>
</dbReference>
<protein>
    <recommendedName>
        <fullName evidence="5">DUF948 domain-containing protein</fullName>
    </recommendedName>
</protein>
<dbReference type="Proteomes" id="UP000031563">
    <property type="component" value="Unassembled WGS sequence"/>
</dbReference>
<dbReference type="STRING" id="1221996.QY95_01811"/>
<keyword evidence="2" id="KW-1133">Transmembrane helix</keyword>
<keyword evidence="2" id="KW-0472">Membrane</keyword>
<evidence type="ECO:0000256" key="2">
    <source>
        <dbReference type="SAM" id="Phobius"/>
    </source>
</evidence>
<gene>
    <name evidence="3" type="ORF">QY95_01811</name>
</gene>
<feature type="coiled-coil region" evidence="1">
    <location>
        <begin position="34"/>
        <end position="75"/>
    </location>
</feature>
<dbReference type="OrthoDB" id="2969233at2"/>
<dbReference type="AlphaFoldDB" id="A0A0F5HUU3"/>
<keyword evidence="1" id="KW-0175">Coiled coil</keyword>
<proteinExistence type="predicted"/>
<sequence>MEIIGWISLAIVVGALIYLGISGFSTYKSMKPKIDELKAASERMKEKQAAIKSETDQLKEKQQRIKEDIDQKKEKIMYTVEEAKQTPESVKQLGTALKFIDEETKLKLPIPKRKSKAETV</sequence>
<evidence type="ECO:0008006" key="5">
    <source>
        <dbReference type="Google" id="ProtNLM"/>
    </source>
</evidence>
<dbReference type="PANTHER" id="PTHR40070:SF1">
    <property type="entry name" value="UPF0478 PROTEIN YTXG"/>
    <property type="match status" value="1"/>
</dbReference>
<dbReference type="Pfam" id="PF06103">
    <property type="entry name" value="DUF948"/>
    <property type="match status" value="1"/>
</dbReference>
<dbReference type="EMBL" id="JWIR02000032">
    <property type="protein sequence ID" value="KKB40178.1"/>
    <property type="molecule type" value="Genomic_DNA"/>
</dbReference>
<organism evidence="3 4">
    <name type="scientific">Bacillus thermotolerans</name>
    <name type="common">Quasibacillus thermotolerans</name>
    <dbReference type="NCBI Taxonomy" id="1221996"/>
    <lineage>
        <taxon>Bacteria</taxon>
        <taxon>Bacillati</taxon>
        <taxon>Bacillota</taxon>
        <taxon>Bacilli</taxon>
        <taxon>Bacillales</taxon>
        <taxon>Bacillaceae</taxon>
        <taxon>Bacillus</taxon>
    </lineage>
</organism>
<feature type="transmembrane region" description="Helical" evidence="2">
    <location>
        <begin position="6"/>
        <end position="27"/>
    </location>
</feature>
<dbReference type="RefSeq" id="WP_039234982.1">
    <property type="nucleotide sequence ID" value="NZ_JWIR02000032.1"/>
</dbReference>
<accession>A0A0F5I404</accession>
<evidence type="ECO:0000256" key="1">
    <source>
        <dbReference type="SAM" id="Coils"/>
    </source>
</evidence>
<name>A0A0F5HUU3_BACTR</name>
<comment type="caution">
    <text evidence="3">The sequence shown here is derived from an EMBL/GenBank/DDBJ whole genome shotgun (WGS) entry which is preliminary data.</text>
</comment>
<dbReference type="InterPro" id="IPR009293">
    <property type="entry name" value="UPF0478"/>
</dbReference>
<keyword evidence="2" id="KW-0812">Transmembrane</keyword>